<keyword evidence="1" id="KW-0472">Membrane</keyword>
<evidence type="ECO:0000256" key="1">
    <source>
        <dbReference type="SAM" id="Phobius"/>
    </source>
</evidence>
<evidence type="ECO:0000313" key="2">
    <source>
        <dbReference type="EMBL" id="TCU06272.1"/>
    </source>
</evidence>
<dbReference type="Proteomes" id="UP000294576">
    <property type="component" value="Unassembled WGS sequence"/>
</dbReference>
<protein>
    <submittedName>
        <fullName evidence="2">Uncharacterized protein</fullName>
    </submittedName>
</protein>
<reference evidence="2 3" key="1">
    <citation type="submission" date="2019-03" db="EMBL/GenBank/DDBJ databases">
        <title>Genomic Encyclopedia of Type Strains, Phase IV (KMG-V): Genome sequencing to study the core and pangenomes of soil and plant-associated prokaryotes.</title>
        <authorList>
            <person name="Whitman W."/>
        </authorList>
    </citation>
    <scope>NUCLEOTIDE SEQUENCE [LARGE SCALE GENOMIC DNA]</scope>
    <source>
        <strain evidence="2 3">Hc14</strain>
    </source>
</reference>
<sequence length="74" mass="7652">MTSGRTCRVVGRDLRRCDASNSAHSWSAVTSATILPSEAVTGFGLVCGIRRAIVGLAAAIILSPYAGALSFIID</sequence>
<organism evidence="2 3">
    <name type="scientific">Rhizobium sullae</name>
    <name type="common">Rhizobium hedysari</name>
    <dbReference type="NCBI Taxonomy" id="50338"/>
    <lineage>
        <taxon>Bacteria</taxon>
        <taxon>Pseudomonadati</taxon>
        <taxon>Pseudomonadota</taxon>
        <taxon>Alphaproteobacteria</taxon>
        <taxon>Hyphomicrobiales</taxon>
        <taxon>Rhizobiaceae</taxon>
        <taxon>Rhizobium/Agrobacterium group</taxon>
        <taxon>Rhizobium</taxon>
    </lineage>
</organism>
<keyword evidence="1" id="KW-0812">Transmembrane</keyword>
<proteinExistence type="predicted"/>
<dbReference type="EMBL" id="SMBH01000032">
    <property type="protein sequence ID" value="TCU06272.1"/>
    <property type="molecule type" value="Genomic_DNA"/>
</dbReference>
<keyword evidence="1" id="KW-1133">Transmembrane helix</keyword>
<gene>
    <name evidence="2" type="ORF">EV132_1325</name>
</gene>
<name>A0A4V2V7W8_RHISU</name>
<accession>A0A4V2V7W8</accession>
<feature type="transmembrane region" description="Helical" evidence="1">
    <location>
        <begin position="52"/>
        <end position="73"/>
    </location>
</feature>
<dbReference type="AlphaFoldDB" id="A0A4V2V7W8"/>
<comment type="caution">
    <text evidence="2">The sequence shown here is derived from an EMBL/GenBank/DDBJ whole genome shotgun (WGS) entry which is preliminary data.</text>
</comment>
<evidence type="ECO:0000313" key="3">
    <source>
        <dbReference type="Proteomes" id="UP000294576"/>
    </source>
</evidence>